<dbReference type="Pfam" id="PF11887">
    <property type="entry name" value="Mce4_CUP1"/>
    <property type="match status" value="1"/>
</dbReference>
<dbReference type="PANTHER" id="PTHR33371:SF18">
    <property type="entry name" value="MCE-FAMILY PROTEIN MCE3C"/>
    <property type="match status" value="1"/>
</dbReference>
<dbReference type="PANTHER" id="PTHR33371">
    <property type="entry name" value="INTERMEMBRANE PHOSPHOLIPID TRANSPORT SYSTEM BINDING PROTEIN MLAD-RELATED"/>
    <property type="match status" value="1"/>
</dbReference>
<dbReference type="InterPro" id="IPR052336">
    <property type="entry name" value="MlaD_Phospholipid_Transporter"/>
</dbReference>
<gene>
    <name evidence="4" type="ORF">VZC37_03790</name>
</gene>
<comment type="caution">
    <text evidence="4">The sequence shown here is derived from an EMBL/GenBank/DDBJ whole genome shotgun (WGS) entry which is preliminary data.</text>
</comment>
<organism evidence="4 5">
    <name type="scientific">Gordonia sesuvii</name>
    <dbReference type="NCBI Taxonomy" id="3116777"/>
    <lineage>
        <taxon>Bacteria</taxon>
        <taxon>Bacillati</taxon>
        <taxon>Actinomycetota</taxon>
        <taxon>Actinomycetes</taxon>
        <taxon>Mycobacteriales</taxon>
        <taxon>Gordoniaceae</taxon>
        <taxon>Gordonia</taxon>
    </lineage>
</organism>
<feature type="transmembrane region" description="Helical" evidence="1">
    <location>
        <begin position="21"/>
        <end position="41"/>
    </location>
</feature>
<dbReference type="InterPro" id="IPR024516">
    <property type="entry name" value="Mce_C"/>
</dbReference>
<name>A0ABU7M9T7_9ACTN</name>
<dbReference type="Proteomes" id="UP001347146">
    <property type="component" value="Unassembled WGS sequence"/>
</dbReference>
<dbReference type="InterPro" id="IPR005693">
    <property type="entry name" value="Mce"/>
</dbReference>
<evidence type="ECO:0000259" key="2">
    <source>
        <dbReference type="Pfam" id="PF02470"/>
    </source>
</evidence>
<feature type="domain" description="Mce/MlaD" evidence="2">
    <location>
        <begin position="50"/>
        <end position="124"/>
    </location>
</feature>
<dbReference type="NCBIfam" id="TIGR00996">
    <property type="entry name" value="Mtu_fam_mce"/>
    <property type="match status" value="1"/>
</dbReference>
<evidence type="ECO:0000256" key="1">
    <source>
        <dbReference type="SAM" id="Phobius"/>
    </source>
</evidence>
<proteinExistence type="predicted"/>
<evidence type="ECO:0000313" key="4">
    <source>
        <dbReference type="EMBL" id="MEE3849436.1"/>
    </source>
</evidence>
<dbReference type="RefSeq" id="WP_330431067.1">
    <property type="nucleotide sequence ID" value="NZ_JAZDUF010000001.1"/>
</dbReference>
<dbReference type="InterPro" id="IPR003399">
    <property type="entry name" value="Mce/MlaD"/>
</dbReference>
<keyword evidence="1" id="KW-1133">Transmembrane helix</keyword>
<reference evidence="4 5" key="1">
    <citation type="submission" date="2024-01" db="EMBL/GenBank/DDBJ databases">
        <title>Draft genome sequence of Gordonia sp. LSe1-13.</title>
        <authorList>
            <person name="Suphannarot A."/>
            <person name="Mingma R."/>
        </authorList>
    </citation>
    <scope>NUCLEOTIDE SEQUENCE [LARGE SCALE GENOMIC DNA]</scope>
    <source>
        <strain evidence="4 5">LSe1-13</strain>
    </source>
</reference>
<accession>A0ABU7M9T7</accession>
<evidence type="ECO:0000313" key="5">
    <source>
        <dbReference type="Proteomes" id="UP001347146"/>
    </source>
</evidence>
<keyword evidence="1" id="KW-0812">Transmembrane</keyword>
<dbReference type="EMBL" id="JAZDUF010000001">
    <property type="protein sequence ID" value="MEE3849436.1"/>
    <property type="molecule type" value="Genomic_DNA"/>
</dbReference>
<keyword evidence="1" id="KW-0472">Membrane</keyword>
<sequence length="350" mass="37799">MIRRIRSAVAKQRSVPLENRNKVVIGAVALVLIAAFILVLLQIQASGPGKQDIRAQFAQAAGVSTGDGVNIAGVQVGRVTSTELSGTFVTVGMEVDSGVALGEATEASIKLTTLLGSRYVEIRPAGEGSLPDATIPLPQTHVPYDLQQVLQNATVTFEQVDAEKIGQSMTTLATQLDDTPQLIPQVLDNIENLSAIIADRRDQIGALLTSTEQLTTVVREQQASLGDLVTRGERLLRAVLQRRVMIQRMLDASTEVITRLRRLVVDDRDGLNRLVSNLEGLLGSLERNDALLRNTLEVLPIPVRNFANTTGTGNEVDFTSSSGPLIDSWMCAISKQAGLVNLPPYFKDCR</sequence>
<evidence type="ECO:0000259" key="3">
    <source>
        <dbReference type="Pfam" id="PF11887"/>
    </source>
</evidence>
<protein>
    <submittedName>
        <fullName evidence="4">MlaD family protein</fullName>
    </submittedName>
</protein>
<dbReference type="Pfam" id="PF02470">
    <property type="entry name" value="MlaD"/>
    <property type="match status" value="1"/>
</dbReference>
<feature type="domain" description="Mammalian cell entry C-terminal" evidence="3">
    <location>
        <begin position="131"/>
        <end position="315"/>
    </location>
</feature>
<keyword evidence="5" id="KW-1185">Reference proteome</keyword>